<sequence>MAESDVEDFGSFQQEIEAAEIVEVIDLESSAIDFVTNMFVLIDKDGGPRMKTHYLYVCGVQGVDGGEFDMTGLRITNMAKSKFISVVNDQFAISESQFKAILPNRIFEVDCRKELFLFQTV</sequence>
<protein>
    <submittedName>
        <fullName evidence="1">Uncharacterized protein</fullName>
    </submittedName>
</protein>
<evidence type="ECO:0000313" key="2">
    <source>
        <dbReference type="Proteomes" id="UP000499080"/>
    </source>
</evidence>
<dbReference type="EMBL" id="BGPR01000011">
    <property type="protein sequence ID" value="GBL77026.1"/>
    <property type="molecule type" value="Genomic_DNA"/>
</dbReference>
<dbReference type="Proteomes" id="UP000499080">
    <property type="component" value="Unassembled WGS sequence"/>
</dbReference>
<evidence type="ECO:0000313" key="1">
    <source>
        <dbReference type="EMBL" id="GBL77026.1"/>
    </source>
</evidence>
<reference evidence="1 2" key="1">
    <citation type="journal article" date="2019" name="Sci. Rep.">
        <title>Orb-weaving spider Araneus ventricosus genome elucidates the spidroin gene catalogue.</title>
        <authorList>
            <person name="Kono N."/>
            <person name="Nakamura H."/>
            <person name="Ohtoshi R."/>
            <person name="Moran D.A.P."/>
            <person name="Shinohara A."/>
            <person name="Yoshida Y."/>
            <person name="Fujiwara M."/>
            <person name="Mori M."/>
            <person name="Tomita M."/>
            <person name="Arakawa K."/>
        </authorList>
    </citation>
    <scope>NUCLEOTIDE SEQUENCE [LARGE SCALE GENOMIC DNA]</scope>
</reference>
<accession>A0A4Y2ACQ8</accession>
<gene>
    <name evidence="1" type="ORF">AVEN_12678_1</name>
</gene>
<dbReference type="AlphaFoldDB" id="A0A4Y2ACQ8"/>
<name>A0A4Y2ACQ8_ARAVE</name>
<keyword evidence="2" id="KW-1185">Reference proteome</keyword>
<comment type="caution">
    <text evidence="1">The sequence shown here is derived from an EMBL/GenBank/DDBJ whole genome shotgun (WGS) entry which is preliminary data.</text>
</comment>
<proteinExistence type="predicted"/>
<organism evidence="1 2">
    <name type="scientific">Araneus ventricosus</name>
    <name type="common">Orbweaver spider</name>
    <name type="synonym">Epeira ventricosa</name>
    <dbReference type="NCBI Taxonomy" id="182803"/>
    <lineage>
        <taxon>Eukaryota</taxon>
        <taxon>Metazoa</taxon>
        <taxon>Ecdysozoa</taxon>
        <taxon>Arthropoda</taxon>
        <taxon>Chelicerata</taxon>
        <taxon>Arachnida</taxon>
        <taxon>Araneae</taxon>
        <taxon>Araneomorphae</taxon>
        <taxon>Entelegynae</taxon>
        <taxon>Araneoidea</taxon>
        <taxon>Araneidae</taxon>
        <taxon>Araneus</taxon>
    </lineage>
</organism>